<dbReference type="SUPFAM" id="SSF50978">
    <property type="entry name" value="WD40 repeat-like"/>
    <property type="match status" value="2"/>
</dbReference>
<keyword evidence="7" id="KW-1185">Reference proteome</keyword>
<feature type="region of interest" description="Disordered" evidence="4">
    <location>
        <begin position="1425"/>
        <end position="1446"/>
    </location>
</feature>
<dbReference type="InterPro" id="IPR036322">
    <property type="entry name" value="WD40_repeat_dom_sf"/>
</dbReference>
<feature type="region of interest" description="Disordered" evidence="4">
    <location>
        <begin position="1699"/>
        <end position="1725"/>
    </location>
</feature>
<accession>A0AAD1UPU2</accession>
<evidence type="ECO:0000313" key="6">
    <source>
        <dbReference type="EMBL" id="CAI2370895.1"/>
    </source>
</evidence>
<evidence type="ECO:0000256" key="3">
    <source>
        <dbReference type="PROSITE-ProRule" id="PRU00221"/>
    </source>
</evidence>
<dbReference type="InterPro" id="IPR022033">
    <property type="entry name" value="Rav1p_C"/>
</dbReference>
<dbReference type="GO" id="GO:0007035">
    <property type="term" value="P:vacuolar acidification"/>
    <property type="evidence" value="ECO:0007669"/>
    <property type="project" value="TreeGrafter"/>
</dbReference>
<dbReference type="Pfam" id="PF00400">
    <property type="entry name" value="WD40"/>
    <property type="match status" value="1"/>
</dbReference>
<sequence>MYGRKAQIEKNKDPKEKEETKEMVDEIQLTRLESHIKYSGDFFMNNAKFFLINFEKMLVVSECNRINVMTSRELAIIDILTGHTHPIKCLDISPFTKDIISFSKNKIILHRIHEMPENPHFFKDQQLLTSALRWDAVWDLDLFLPINALKFSAVGDFFVATGNEVFNLWRKDASTPFFSSEVFFSVNKDLAIPSKKTEFLSANQLGRIMQCEISIEGRLIITLEEGHNKLKIWYNDYKKEVEDDVDEGISSPVKNPLSPFQPMGDEKESPTHKQQIKNKKKKNIKKGEFQFKSLKDLDEFVDNEEESEDSIGTEEPLELEYYLLLSHKSKITNFKILMPDLYEGFKHAIPTVIATITEKGWIFLWYENLMDQNISFMCAHVFKPNHNDIINDICFLEYPVMHPERYHELKEKHSYIFNPEKNKIAQIKKSHNNLGVYQNSFEETTYDWIYLLKDKKLEIYRAEGLRNFPIKHINVTLKSEISMKLKMTPRLHQPHKLFSISIRDFNDKISFYGINKSLQLVKYRKDLHQKASRSEWHFRNVLIAKRDYITDVQIHRDYPLLVNKKITNELWFYFEEQTVRDIVKYNNLKFIGQYNHDKEIKQLCFIDKIPGVILLNQNNSITIVCCDTFLKVLGSHQFSKEFLDIWDTKKNNAYEKWVLVDEYSLIEDITDVTVHSIQILSTHFEQSEATIKIMIFFEKFYSIMDIKILISSFNKFTITIIPLGKKKIGFDIQKVHVTSKTEAGKYHLLVSKRQRKPTLSLIKVEIDENEKNDMLTELWTSQALATTDFRVKIGLELLGIFDNTQNVLYIYDLIEENYSGFIDLKKVIPDMNSHSSFYYDEFVSDVMFSKNHAKGSLVLYYNDSIYLFSQINVETLDFSQEETWTLIHKFDNVLELNEIKSVKICESYYGKIIFIINNKYFLSKTRFLTEMEPDAMENEISSFSHDNKRKVTFEGLFTIFQQSKPIYHPQLLRQFFMKGHMNLILKILVKLNDLLNSESKKYKIPSFCEIPLDLIVKELTLEATDVAPKVEKPKQGDTAASLFDDLFSWNNDEQQKSKPLFAKKDKADQKKKDPNAKLTIDEEFEMIQDDLVKIIENPKIAKVNLSDKSVKDLVRFIKVFAKIYKTEYDSDKLTYSLLRKFEYDKQETIIIEKEKGQEEDFGAGKTVADRIMANLRAEESGENLKPWTTMQIAFAFHSKDQDVIYNQIKNDNLDWETMKKLSVPIWLKNTEKLKNLLEIVAKKVYRDAGNDVGVKSRAQATALYYIMAGKKNMLVNLYRTEPANKRVYDLLSNDFSLPKFQKKADKNAMALISKKNYELGIAFFILANKIKDAVTMALNKLNDLNLAICITRLIDGYESERCFELIDEYLIKIGKEVEDPWLVSIGYWWKKEYIDSINNISGMIEENKARLAQKVFDKSPIFDLYQDKKDPNEKKEEEKETKKKPNEKSRFEYPIVAGRNAFVLDYLQHLMDHHIIKRELKKAEFQESSSEEEEGDIFNDFFGGGGASKQKEEKKKEDIKTIQVDKEALLSIISDSYADTGYGILGLILAYENKDIQMKKYSANNLSRHIIIEVVKGTQADNDDSIKRVSQAISELSSRFGINKEEYYIFVRNQYRFLENLRLEFRFIQTDKDSSTLLFRLEDELLKSINFINVMTSYPFCIDLEKSTESVSSILSLIEYLEGIVKCMFIYENEVDEDAEPDPFDEPGDSLEESKEGQKDFNDKRKPSSTVFIRKEGNGKLSTNSKKDGNFKVRSTISKKKPGNQVQNEDSQYMAELCCKLRTSFLLHVAMILLSFLIKKFEYIRPLLFDLRKLMNYTNDKAIGKEVSGNEKDNSIYNLQSLANIQIYLKNLKDISQNMLVKSSGKFTKEDVLNPEYSDEEDANDPYLKDFRKKEEEKKDEEKKDDKKKPVDDNKRKMKQFLILWFRQIVIYNTYYVLHLSMANHNMTSILDVKPSIVKATNIKYALMSLMNPRLQSYQQVNNFKSMKRILDNIVTYFFQNFLSVHQRYLIAEDLKEIISNQNKIAICNNIKIENFFDSSEEFKKFYAFMDMPYYISNLNVLELSLRKHTNKDYTPTTLNIVDRTFKNGIHVFKQQGAHITQLCFDNCENDICAFTMREEGIREIKLLQSLSYRNRDSQGREPLDAEMENWSKCLHRYDKFPKEDLYSSPHDMINGVISSMYKERTLNYSRNKRINRHGIHHSLGTTSRLLITDFESKPPQVWNGRESNEYLKIGPSKKSTSHFDYSTCITSHPKLPLFVTGNNKGKLCVWSFNNLADSAVGSEFYTYHQKNNSPSKKLTIDKCLFSNYGDKLAALNTDGTFFMFNFDMQPTSIYPFTRIKSERDFKILDFDFINRDTVISAVSKKSHGMVIYDLLMPTNRNVIHQTDKLGGSHVCTLYRPQQILTFNSFDKGMLSIFDLRKQEVMDTIQIDTEETTAIGLTRDQQTLITGSKDGTVKIWDIHDHLKLRESIEAFYDPETRRKHEVSCVVEHPGSQAIFASSYNGAIKLLRI</sequence>
<dbReference type="InterPro" id="IPR001680">
    <property type="entry name" value="WD40_rpt"/>
</dbReference>
<dbReference type="InterPro" id="IPR052208">
    <property type="entry name" value="DmX-like/RAVE_component"/>
</dbReference>
<evidence type="ECO:0000256" key="4">
    <source>
        <dbReference type="SAM" id="MobiDB-lite"/>
    </source>
</evidence>
<keyword evidence="2" id="KW-0677">Repeat</keyword>
<proteinExistence type="predicted"/>
<dbReference type="Proteomes" id="UP001295684">
    <property type="component" value="Unassembled WGS sequence"/>
</dbReference>
<dbReference type="GO" id="GO:0043291">
    <property type="term" value="C:RAVE complex"/>
    <property type="evidence" value="ECO:0007669"/>
    <property type="project" value="TreeGrafter"/>
</dbReference>
<reference evidence="6" key="1">
    <citation type="submission" date="2023-07" db="EMBL/GenBank/DDBJ databases">
        <authorList>
            <consortium name="AG Swart"/>
            <person name="Singh M."/>
            <person name="Singh A."/>
            <person name="Seah K."/>
            <person name="Emmerich C."/>
        </authorList>
    </citation>
    <scope>NUCLEOTIDE SEQUENCE</scope>
    <source>
        <strain evidence="6">DP1</strain>
    </source>
</reference>
<feature type="region of interest" description="Disordered" evidence="4">
    <location>
        <begin position="1"/>
        <end position="22"/>
    </location>
</feature>
<feature type="region of interest" description="Disordered" evidence="4">
    <location>
        <begin position="245"/>
        <end position="281"/>
    </location>
</feature>
<organism evidence="6 7">
    <name type="scientific">Euplotes crassus</name>
    <dbReference type="NCBI Taxonomy" id="5936"/>
    <lineage>
        <taxon>Eukaryota</taxon>
        <taxon>Sar</taxon>
        <taxon>Alveolata</taxon>
        <taxon>Ciliophora</taxon>
        <taxon>Intramacronucleata</taxon>
        <taxon>Spirotrichea</taxon>
        <taxon>Hypotrichia</taxon>
        <taxon>Euplotida</taxon>
        <taxon>Euplotidae</taxon>
        <taxon>Moneuplotes</taxon>
    </lineage>
</organism>
<dbReference type="Gene3D" id="2.130.10.10">
    <property type="entry name" value="YVTN repeat-like/Quinoprotein amine dehydrogenase"/>
    <property type="match status" value="2"/>
</dbReference>
<feature type="compositionally biased region" description="Basic and acidic residues" evidence="4">
    <location>
        <begin position="1712"/>
        <end position="1725"/>
    </location>
</feature>
<feature type="compositionally biased region" description="Basic and acidic residues" evidence="4">
    <location>
        <begin position="1887"/>
        <end position="1911"/>
    </location>
</feature>
<dbReference type="InterPro" id="IPR015943">
    <property type="entry name" value="WD40/YVTN_repeat-like_dom_sf"/>
</dbReference>
<gene>
    <name evidence="6" type="ORF">ECRASSUSDP1_LOCUS12214</name>
</gene>
<feature type="compositionally biased region" description="Acidic residues" evidence="4">
    <location>
        <begin position="1699"/>
        <end position="1711"/>
    </location>
</feature>
<feature type="region of interest" description="Disordered" evidence="4">
    <location>
        <begin position="1488"/>
        <end position="1516"/>
    </location>
</feature>
<evidence type="ECO:0000256" key="1">
    <source>
        <dbReference type="ARBA" id="ARBA00022574"/>
    </source>
</evidence>
<evidence type="ECO:0000313" key="7">
    <source>
        <dbReference type="Proteomes" id="UP001295684"/>
    </source>
</evidence>
<evidence type="ECO:0000259" key="5">
    <source>
        <dbReference type="Pfam" id="PF12234"/>
    </source>
</evidence>
<evidence type="ECO:0000256" key="2">
    <source>
        <dbReference type="ARBA" id="ARBA00022737"/>
    </source>
</evidence>
<dbReference type="PANTHER" id="PTHR13950:SF9">
    <property type="entry name" value="RABCONNECTIN-3A"/>
    <property type="match status" value="1"/>
</dbReference>
<dbReference type="PROSITE" id="PS50294">
    <property type="entry name" value="WD_REPEATS_REGION"/>
    <property type="match status" value="1"/>
</dbReference>
<protein>
    <recommendedName>
        <fullName evidence="5">RAVE complex protein Rav1 C-terminal domain-containing protein</fullName>
    </recommendedName>
</protein>
<keyword evidence="1 3" id="KW-0853">WD repeat</keyword>
<dbReference type="Pfam" id="PF12234">
    <property type="entry name" value="Rav1p_C"/>
    <property type="match status" value="1"/>
</dbReference>
<feature type="domain" description="RAVE complex protein Rav1 C-terminal" evidence="5">
    <location>
        <begin position="796"/>
        <end position="1406"/>
    </location>
</feature>
<feature type="repeat" description="WD" evidence="3">
    <location>
        <begin position="2429"/>
        <end position="2470"/>
    </location>
</feature>
<dbReference type="PROSITE" id="PS50082">
    <property type="entry name" value="WD_REPEATS_2"/>
    <property type="match status" value="1"/>
</dbReference>
<dbReference type="SMART" id="SM00320">
    <property type="entry name" value="WD40"/>
    <property type="match status" value="3"/>
</dbReference>
<name>A0AAD1UPU2_EUPCR</name>
<dbReference type="EMBL" id="CAMPGE010012110">
    <property type="protein sequence ID" value="CAI2370895.1"/>
    <property type="molecule type" value="Genomic_DNA"/>
</dbReference>
<dbReference type="InterPro" id="IPR019775">
    <property type="entry name" value="WD40_repeat_CS"/>
</dbReference>
<feature type="region of interest" description="Disordered" evidence="4">
    <location>
        <begin position="1875"/>
        <end position="1911"/>
    </location>
</feature>
<dbReference type="PANTHER" id="PTHR13950">
    <property type="entry name" value="RABCONNECTIN-RELATED"/>
    <property type="match status" value="1"/>
</dbReference>
<comment type="caution">
    <text evidence="6">The sequence shown here is derived from an EMBL/GenBank/DDBJ whole genome shotgun (WGS) entry which is preliminary data.</text>
</comment>
<dbReference type="PROSITE" id="PS00678">
    <property type="entry name" value="WD_REPEATS_1"/>
    <property type="match status" value="1"/>
</dbReference>